<keyword evidence="10" id="KW-0175">Coiled coil</keyword>
<evidence type="ECO:0000259" key="13">
    <source>
        <dbReference type="Pfam" id="PF21354"/>
    </source>
</evidence>
<feature type="domain" description="STAT transcription factor DNA-binding" evidence="12">
    <location>
        <begin position="139"/>
        <end position="299"/>
    </location>
</feature>
<gene>
    <name evidence="14" type="primary">Stat2_0</name>
    <name evidence="14" type="ORF">CENUNI_R01229</name>
</gene>
<dbReference type="InterPro" id="IPR013800">
    <property type="entry name" value="STAT_TF_alpha"/>
</dbReference>
<dbReference type="Gene3D" id="1.20.1050.20">
    <property type="entry name" value="STAT transcription factor, all-alpha domain"/>
    <property type="match status" value="1"/>
</dbReference>
<feature type="non-terminal residue" evidence="14">
    <location>
        <position position="383"/>
    </location>
</feature>
<dbReference type="InterPro" id="IPR012345">
    <property type="entry name" value="STAT_TF_DNA-bd_N"/>
</dbReference>
<dbReference type="SUPFAM" id="SSF47655">
    <property type="entry name" value="STAT"/>
    <property type="match status" value="1"/>
</dbReference>
<protein>
    <submittedName>
        <fullName evidence="14">STAT2 protein</fullName>
    </submittedName>
</protein>
<feature type="domain" description="STAT transcription factor all-alpha" evidence="11">
    <location>
        <begin position="5"/>
        <end position="126"/>
    </location>
</feature>
<dbReference type="AlphaFoldDB" id="A0A7K5ABN7"/>
<evidence type="ECO:0000256" key="1">
    <source>
        <dbReference type="ARBA" id="ARBA00004123"/>
    </source>
</evidence>
<evidence type="ECO:0000256" key="6">
    <source>
        <dbReference type="ARBA" id="ARBA00023015"/>
    </source>
</evidence>
<evidence type="ECO:0000256" key="7">
    <source>
        <dbReference type="ARBA" id="ARBA00023125"/>
    </source>
</evidence>
<evidence type="ECO:0000256" key="3">
    <source>
        <dbReference type="ARBA" id="ARBA00022490"/>
    </source>
</evidence>
<evidence type="ECO:0000313" key="15">
    <source>
        <dbReference type="Proteomes" id="UP000517892"/>
    </source>
</evidence>
<dbReference type="GO" id="GO:0005634">
    <property type="term" value="C:nucleus"/>
    <property type="evidence" value="ECO:0007669"/>
    <property type="project" value="UniProtKB-SubCell"/>
</dbReference>
<dbReference type="Gene3D" id="1.10.238.10">
    <property type="entry name" value="EF-hand"/>
    <property type="match status" value="1"/>
</dbReference>
<evidence type="ECO:0000256" key="10">
    <source>
        <dbReference type="SAM" id="Coils"/>
    </source>
</evidence>
<dbReference type="SUPFAM" id="SSF49417">
    <property type="entry name" value="p53-like transcription factors"/>
    <property type="match status" value="2"/>
</dbReference>
<evidence type="ECO:0000256" key="2">
    <source>
        <dbReference type="ARBA" id="ARBA00004496"/>
    </source>
</evidence>
<name>A0A7K5ABN7_9AVES</name>
<dbReference type="InterPro" id="IPR008967">
    <property type="entry name" value="p53-like_TF_DNA-bd_sf"/>
</dbReference>
<evidence type="ECO:0000313" key="14">
    <source>
        <dbReference type="EMBL" id="NWR81131.1"/>
    </source>
</evidence>
<dbReference type="Proteomes" id="UP000517892">
    <property type="component" value="Unassembled WGS sequence"/>
</dbReference>
<evidence type="ECO:0000256" key="8">
    <source>
        <dbReference type="ARBA" id="ARBA00023163"/>
    </source>
</evidence>
<keyword evidence="6" id="KW-0805">Transcription regulation</keyword>
<keyword evidence="8" id="KW-0804">Transcription</keyword>
<accession>A0A7K5ABN7</accession>
<feature type="non-terminal residue" evidence="14">
    <location>
        <position position="1"/>
    </location>
</feature>
<evidence type="ECO:0000259" key="11">
    <source>
        <dbReference type="Pfam" id="PF01017"/>
    </source>
</evidence>
<dbReference type="Pfam" id="PF21354">
    <property type="entry name" value="STAT_linker"/>
    <property type="match status" value="1"/>
</dbReference>
<dbReference type="InterPro" id="IPR013801">
    <property type="entry name" value="STAT_TF_DNA-bd"/>
</dbReference>
<proteinExistence type="predicted"/>
<feature type="coiled-coil region" evidence="10">
    <location>
        <begin position="14"/>
        <end position="41"/>
    </location>
</feature>
<dbReference type="GO" id="GO:0003677">
    <property type="term" value="F:DNA binding"/>
    <property type="evidence" value="ECO:0007669"/>
    <property type="project" value="UniProtKB-KW"/>
</dbReference>
<evidence type="ECO:0000256" key="9">
    <source>
        <dbReference type="ARBA" id="ARBA00023242"/>
    </source>
</evidence>
<evidence type="ECO:0000256" key="4">
    <source>
        <dbReference type="ARBA" id="ARBA00022553"/>
    </source>
</evidence>
<keyword evidence="15" id="KW-1185">Reference proteome</keyword>
<dbReference type="GO" id="GO:0005737">
    <property type="term" value="C:cytoplasm"/>
    <property type="evidence" value="ECO:0007669"/>
    <property type="project" value="UniProtKB-SubCell"/>
</dbReference>
<dbReference type="InterPro" id="IPR048988">
    <property type="entry name" value="STAT_linker"/>
</dbReference>
<keyword evidence="3" id="KW-0963">Cytoplasm</keyword>
<dbReference type="Gene3D" id="2.60.40.630">
    <property type="entry name" value="STAT transcription factor, DNA-binding domain"/>
    <property type="match status" value="2"/>
</dbReference>
<dbReference type="PANTHER" id="PTHR11801">
    <property type="entry name" value="SIGNAL TRANSDUCER AND ACTIVATOR OF TRANSCRIPTION"/>
    <property type="match status" value="1"/>
</dbReference>
<dbReference type="InterPro" id="IPR015988">
    <property type="entry name" value="STAT_TF_CC"/>
</dbReference>
<sequence length="383" mass="43052">GEGRSSDPEYAQQIQALQAKLQILDRQRREVLAQLQQLLGRSETLRDFLLQELEAWRERQQRACMGAPADTCLRPLETWFTELGQGLFQLLQLLRALRELQLQLTYERDPLKDETPLLERRLKELLTFLLQRAFVVEQQPSMPNACKRPLVLRTATKFSVRARLLVRLHDLNHDMEAKIHIDSLSLPPRFRKFNILTSSSKTLLPGESPQEGLICDFQYLTLKEQKDSRTGKGSKGASEVGAGLGGQGWPVPHGAHGATCAQGPLAVTEELHLITFALAYSYCGLELELETSTLPFVIISNNNQLSSAWASILWFNMLSSDPKASGTPWSCATFSEQQFFSVPPPAPWSRLAEVLSWQFESVAERGLSGEHLLMLAEKLFGEA</sequence>
<keyword evidence="7" id="KW-0238">DNA-binding</keyword>
<comment type="subcellular location">
    <subcellularLocation>
        <location evidence="2">Cytoplasm</location>
    </subcellularLocation>
    <subcellularLocation>
        <location evidence="1">Nucleus</location>
    </subcellularLocation>
</comment>
<keyword evidence="4" id="KW-0597">Phosphoprotein</keyword>
<dbReference type="InterPro" id="IPR001217">
    <property type="entry name" value="STAT"/>
</dbReference>
<dbReference type="EMBL" id="VYZI01001358">
    <property type="protein sequence ID" value="NWR81131.1"/>
    <property type="molecule type" value="Genomic_DNA"/>
</dbReference>
<keyword evidence="9" id="KW-0539">Nucleus</keyword>
<dbReference type="GO" id="GO:0007165">
    <property type="term" value="P:signal transduction"/>
    <property type="evidence" value="ECO:0007669"/>
    <property type="project" value="InterPro"/>
</dbReference>
<dbReference type="Pfam" id="PF01017">
    <property type="entry name" value="STAT_alpha"/>
    <property type="match status" value="1"/>
</dbReference>
<dbReference type="OrthoDB" id="19300at2759"/>
<dbReference type="Pfam" id="PF02864">
    <property type="entry name" value="STAT_bind"/>
    <property type="match status" value="1"/>
</dbReference>
<keyword evidence="5" id="KW-0727">SH2 domain</keyword>
<reference evidence="14 15" key="1">
    <citation type="submission" date="2019-09" db="EMBL/GenBank/DDBJ databases">
        <title>Bird 10,000 Genomes (B10K) Project - Family phase.</title>
        <authorList>
            <person name="Zhang G."/>
        </authorList>
    </citation>
    <scope>NUCLEOTIDE SEQUENCE [LARGE SCALE GENOMIC DNA]</scope>
    <source>
        <strain evidence="14">B10K-DU-017-25</strain>
        <tissue evidence="14">Mixed tissue sample</tissue>
    </source>
</reference>
<evidence type="ECO:0000259" key="12">
    <source>
        <dbReference type="Pfam" id="PF02864"/>
    </source>
</evidence>
<organism evidence="14 15">
    <name type="scientific">Centropus unirufus</name>
    <dbReference type="NCBI Taxonomy" id="1118519"/>
    <lineage>
        <taxon>Eukaryota</taxon>
        <taxon>Metazoa</taxon>
        <taxon>Chordata</taxon>
        <taxon>Craniata</taxon>
        <taxon>Vertebrata</taxon>
        <taxon>Euteleostomi</taxon>
        <taxon>Archelosauria</taxon>
        <taxon>Archosauria</taxon>
        <taxon>Dinosauria</taxon>
        <taxon>Saurischia</taxon>
        <taxon>Theropoda</taxon>
        <taxon>Coelurosauria</taxon>
        <taxon>Aves</taxon>
        <taxon>Neognathae</taxon>
        <taxon>Neoaves</taxon>
        <taxon>Otidimorphae</taxon>
        <taxon>Cuculiformes</taxon>
        <taxon>Centropidae</taxon>
        <taxon>Centropus</taxon>
    </lineage>
</organism>
<dbReference type="GO" id="GO:0003700">
    <property type="term" value="F:DNA-binding transcription factor activity"/>
    <property type="evidence" value="ECO:0007669"/>
    <property type="project" value="InterPro"/>
</dbReference>
<comment type="caution">
    <text evidence="14">The sequence shown here is derived from an EMBL/GenBank/DDBJ whole genome shotgun (WGS) entry which is preliminary data.</text>
</comment>
<evidence type="ECO:0000256" key="5">
    <source>
        <dbReference type="ARBA" id="ARBA00022999"/>
    </source>
</evidence>
<feature type="domain" description="Signal transducer and activator of transcription linker" evidence="13">
    <location>
        <begin position="337"/>
        <end position="382"/>
    </location>
</feature>